<dbReference type="OrthoDB" id="9779730at2"/>
<dbReference type="Gene3D" id="3.40.1190.20">
    <property type="match status" value="1"/>
</dbReference>
<protein>
    <submittedName>
        <fullName evidence="4">Ribokinase</fullName>
    </submittedName>
</protein>
<gene>
    <name evidence="4" type="ORF">DDR33_05435</name>
</gene>
<dbReference type="EMBL" id="QEAS01000003">
    <property type="protein sequence ID" value="PWG81804.1"/>
    <property type="molecule type" value="Genomic_DNA"/>
</dbReference>
<dbReference type="PANTHER" id="PTHR10584:SF166">
    <property type="entry name" value="RIBOKINASE"/>
    <property type="match status" value="1"/>
</dbReference>
<comment type="caution">
    <text evidence="4">The sequence shown here is derived from an EMBL/GenBank/DDBJ whole genome shotgun (WGS) entry which is preliminary data.</text>
</comment>
<dbReference type="AlphaFoldDB" id="A0A2U2PKK3"/>
<evidence type="ECO:0000256" key="2">
    <source>
        <dbReference type="ARBA" id="ARBA00022777"/>
    </source>
</evidence>
<sequence>MIDVCCIGHITLDKVITPGSVVDMPGGTSFYFSNAQANLDISFVLVTAIADEEKHIAAELRNKGIEVEVIKSTHTVCFENRYEENQDNRTQRVTQKADPFSVSHVEGIDARIFHLGPLLAGDIPLDVIKFLSGKGIVSLDVQGYLREVRDQNVFAVDWQDKEAALNGLDILKANESEMEVLTGYNDPHKAARSLAAMGVKEVIITLGSQGSLIYADEVFYDIPAYQPSRIVDATGCGDTYMAGYLYQKAKGTGLQAAGNFAAAMATLKIENSGPFSGTAEDVYKRINMELP</sequence>
<dbReference type="InterPro" id="IPR029056">
    <property type="entry name" value="Ribokinase-like"/>
</dbReference>
<name>A0A2U2PKK3_9SPHI</name>
<dbReference type="RefSeq" id="WP_109414745.1">
    <property type="nucleotide sequence ID" value="NZ_QEAS01000003.1"/>
</dbReference>
<dbReference type="GO" id="GO:0005829">
    <property type="term" value="C:cytosol"/>
    <property type="evidence" value="ECO:0007669"/>
    <property type="project" value="TreeGrafter"/>
</dbReference>
<organism evidence="4 5">
    <name type="scientific">Pararcticibacter amylolyticus</name>
    <dbReference type="NCBI Taxonomy" id="2173175"/>
    <lineage>
        <taxon>Bacteria</taxon>
        <taxon>Pseudomonadati</taxon>
        <taxon>Bacteroidota</taxon>
        <taxon>Sphingobacteriia</taxon>
        <taxon>Sphingobacteriales</taxon>
        <taxon>Sphingobacteriaceae</taxon>
        <taxon>Pararcticibacter</taxon>
    </lineage>
</organism>
<keyword evidence="2 4" id="KW-0418">Kinase</keyword>
<reference evidence="4 5" key="1">
    <citation type="submission" date="2018-04" db="EMBL/GenBank/DDBJ databases">
        <title>Pedobacter chongqingensis sp. nov., isolated from a rottenly hemp rope.</title>
        <authorList>
            <person name="Cai Y."/>
        </authorList>
    </citation>
    <scope>NUCLEOTIDE SEQUENCE [LARGE SCALE GENOMIC DNA]</scope>
    <source>
        <strain evidence="4 5">FJ4-8</strain>
    </source>
</reference>
<feature type="domain" description="Carbohydrate kinase PfkB" evidence="3">
    <location>
        <begin position="20"/>
        <end position="274"/>
    </location>
</feature>
<dbReference type="PANTHER" id="PTHR10584">
    <property type="entry name" value="SUGAR KINASE"/>
    <property type="match status" value="1"/>
</dbReference>
<dbReference type="InterPro" id="IPR011611">
    <property type="entry name" value="PfkB_dom"/>
</dbReference>
<evidence type="ECO:0000313" key="5">
    <source>
        <dbReference type="Proteomes" id="UP000245647"/>
    </source>
</evidence>
<dbReference type="Pfam" id="PF00294">
    <property type="entry name" value="PfkB"/>
    <property type="match status" value="1"/>
</dbReference>
<dbReference type="SUPFAM" id="SSF53613">
    <property type="entry name" value="Ribokinase-like"/>
    <property type="match status" value="1"/>
</dbReference>
<dbReference type="Proteomes" id="UP000245647">
    <property type="component" value="Unassembled WGS sequence"/>
</dbReference>
<keyword evidence="1" id="KW-0808">Transferase</keyword>
<evidence type="ECO:0000256" key="1">
    <source>
        <dbReference type="ARBA" id="ARBA00022679"/>
    </source>
</evidence>
<dbReference type="GO" id="GO:0016301">
    <property type="term" value="F:kinase activity"/>
    <property type="evidence" value="ECO:0007669"/>
    <property type="project" value="UniProtKB-KW"/>
</dbReference>
<accession>A0A2U2PKK3</accession>
<evidence type="ECO:0000313" key="4">
    <source>
        <dbReference type="EMBL" id="PWG81804.1"/>
    </source>
</evidence>
<evidence type="ECO:0000259" key="3">
    <source>
        <dbReference type="Pfam" id="PF00294"/>
    </source>
</evidence>
<keyword evidence="5" id="KW-1185">Reference proteome</keyword>
<proteinExistence type="predicted"/>